<evidence type="ECO:0000313" key="4">
    <source>
        <dbReference type="EMBL" id="QDT42572.1"/>
    </source>
</evidence>
<dbReference type="GO" id="GO:0016020">
    <property type="term" value="C:membrane"/>
    <property type="evidence" value="ECO:0007669"/>
    <property type="project" value="InterPro"/>
</dbReference>
<dbReference type="Pfam" id="PF04966">
    <property type="entry name" value="OprB"/>
    <property type="match status" value="1"/>
</dbReference>
<dbReference type="GO" id="GO:0008643">
    <property type="term" value="P:carbohydrate transport"/>
    <property type="evidence" value="ECO:0007669"/>
    <property type="project" value="InterPro"/>
</dbReference>
<dbReference type="GO" id="GO:0015288">
    <property type="term" value="F:porin activity"/>
    <property type="evidence" value="ECO:0007669"/>
    <property type="project" value="InterPro"/>
</dbReference>
<comment type="similarity">
    <text evidence="1 2">Belongs to the OprB family.</text>
</comment>
<dbReference type="RefSeq" id="WP_198000495.1">
    <property type="nucleotide sequence ID" value="NZ_CP036269.1"/>
</dbReference>
<dbReference type="InterPro" id="IPR007049">
    <property type="entry name" value="Carb-sel_porin_OprB"/>
</dbReference>
<proteinExistence type="inferred from homology"/>
<evidence type="ECO:0000313" key="5">
    <source>
        <dbReference type="Proteomes" id="UP000317171"/>
    </source>
</evidence>
<dbReference type="PANTHER" id="PTHR37944">
    <property type="entry name" value="PORIN B"/>
    <property type="match status" value="1"/>
</dbReference>
<reference evidence="4 5" key="1">
    <citation type="submission" date="2019-02" db="EMBL/GenBank/DDBJ databases">
        <title>Deep-cultivation of Planctomycetes and their phenomic and genomic characterization uncovers novel biology.</title>
        <authorList>
            <person name="Wiegand S."/>
            <person name="Jogler M."/>
            <person name="Boedeker C."/>
            <person name="Pinto D."/>
            <person name="Vollmers J."/>
            <person name="Rivas-Marin E."/>
            <person name="Kohn T."/>
            <person name="Peeters S.H."/>
            <person name="Heuer A."/>
            <person name="Rast P."/>
            <person name="Oberbeckmann S."/>
            <person name="Bunk B."/>
            <person name="Jeske O."/>
            <person name="Meyerdierks A."/>
            <person name="Storesund J.E."/>
            <person name="Kallscheuer N."/>
            <person name="Luecker S."/>
            <person name="Lage O.M."/>
            <person name="Pohl T."/>
            <person name="Merkel B.J."/>
            <person name="Hornburger P."/>
            <person name="Mueller R.-W."/>
            <person name="Bruemmer F."/>
            <person name="Labrenz M."/>
            <person name="Spormann A.M."/>
            <person name="Op den Camp H."/>
            <person name="Overmann J."/>
            <person name="Amann R."/>
            <person name="Jetten M.S.M."/>
            <person name="Mascher T."/>
            <person name="Medema M.H."/>
            <person name="Devos D.P."/>
            <person name="Kaster A.-K."/>
            <person name="Ovreas L."/>
            <person name="Rohde M."/>
            <person name="Galperin M.Y."/>
            <person name="Jogler C."/>
        </authorList>
    </citation>
    <scope>NUCLEOTIDE SEQUENCE [LARGE SCALE GENOMIC DNA]</scope>
    <source>
        <strain evidence="4 5">Pan241w</strain>
    </source>
</reference>
<dbReference type="PANTHER" id="PTHR37944:SF1">
    <property type="entry name" value="PORIN B"/>
    <property type="match status" value="1"/>
</dbReference>
<dbReference type="InterPro" id="IPR038673">
    <property type="entry name" value="OprB_sf"/>
</dbReference>
<feature type="chain" id="PRO_5022271990" evidence="2">
    <location>
        <begin position="21"/>
        <end position="424"/>
    </location>
</feature>
<gene>
    <name evidence="4" type="primary">oprB</name>
    <name evidence="4" type="ORF">Pan241w_26570</name>
</gene>
<dbReference type="EMBL" id="CP036269">
    <property type="protein sequence ID" value="QDT42572.1"/>
    <property type="molecule type" value="Genomic_DNA"/>
</dbReference>
<feature type="signal peptide" evidence="2">
    <location>
        <begin position="1"/>
        <end position="20"/>
    </location>
</feature>
<accession>A0A517RFB6</accession>
<evidence type="ECO:0000256" key="3">
    <source>
        <dbReference type="SAM" id="MobiDB-lite"/>
    </source>
</evidence>
<keyword evidence="5" id="KW-1185">Reference proteome</keyword>
<evidence type="ECO:0000256" key="1">
    <source>
        <dbReference type="ARBA" id="ARBA00008769"/>
    </source>
</evidence>
<name>A0A517RFB6_9PLAN</name>
<sequence length="424" mass="46684" precursor="true">MRLKDFVPILILLLVFPAYQAAGAETGDEGAGEPQTNAKPEVIPPDQFKPDQLPIADLHVAQPDDRLLSPWLNKDNGITVTPIYYGELFTNAHGGIATNGSTQYEGLLDLSLDFDFEKMNLAIPGRAALLFQNTHGRGLDQFVGATQLISSIDSYDNITQISELWWQLDFFDEALTFRIGRQDISTEFITMETAGDFINSAFGLSPSAGLPSFPAPSPAIILMTDLSDSVTFKAGMWDAYRSNERGIFSQNGSILYIAEFEYRYTTARNQLPGILSFGVTYETPGEVPAGAIPRSFGYYLQIEQMLYREADSTDDNPQGLSIFAQHYPTETNGYSPFPEIPQDGLAGFAYTGLLRGRDEDVVGAGIGWVELNQGGTDEELMVEVFYKAQINDNLSIQPDLQYINTPSGLYPNALAAGIRFQLDL</sequence>
<dbReference type="Gene3D" id="2.40.160.180">
    <property type="entry name" value="Carbohydrate-selective porin OprB"/>
    <property type="match status" value="1"/>
</dbReference>
<dbReference type="InterPro" id="IPR052932">
    <property type="entry name" value="OprB_Porin"/>
</dbReference>
<dbReference type="AlphaFoldDB" id="A0A517RFB6"/>
<protein>
    <submittedName>
        <fullName evidence="4">Porin B</fullName>
    </submittedName>
</protein>
<dbReference type="Proteomes" id="UP000317171">
    <property type="component" value="Chromosome"/>
</dbReference>
<keyword evidence="2" id="KW-0732">Signal</keyword>
<organism evidence="4 5">
    <name type="scientific">Gimesia alba</name>
    <dbReference type="NCBI Taxonomy" id="2527973"/>
    <lineage>
        <taxon>Bacteria</taxon>
        <taxon>Pseudomonadati</taxon>
        <taxon>Planctomycetota</taxon>
        <taxon>Planctomycetia</taxon>
        <taxon>Planctomycetales</taxon>
        <taxon>Planctomycetaceae</taxon>
        <taxon>Gimesia</taxon>
    </lineage>
</organism>
<feature type="region of interest" description="Disordered" evidence="3">
    <location>
        <begin position="25"/>
        <end position="46"/>
    </location>
</feature>
<evidence type="ECO:0000256" key="2">
    <source>
        <dbReference type="RuleBase" id="RU363072"/>
    </source>
</evidence>
<dbReference type="KEGG" id="gaz:Pan241w_26570"/>